<organism evidence="2">
    <name type="scientific">Fagus sylvatica</name>
    <name type="common">Beechnut</name>
    <dbReference type="NCBI Taxonomy" id="28930"/>
    <lineage>
        <taxon>Eukaryota</taxon>
        <taxon>Viridiplantae</taxon>
        <taxon>Streptophyta</taxon>
        <taxon>Embryophyta</taxon>
        <taxon>Tracheophyta</taxon>
        <taxon>Spermatophyta</taxon>
        <taxon>Magnoliopsida</taxon>
        <taxon>eudicotyledons</taxon>
        <taxon>Gunneridae</taxon>
        <taxon>Pentapetalae</taxon>
        <taxon>rosids</taxon>
        <taxon>fabids</taxon>
        <taxon>Fagales</taxon>
        <taxon>Fagaceae</taxon>
        <taxon>Fagus</taxon>
    </lineage>
</organism>
<evidence type="ECO:0000256" key="1">
    <source>
        <dbReference type="SAM" id="Phobius"/>
    </source>
</evidence>
<keyword evidence="1" id="KW-0812">Transmembrane</keyword>
<sequence>MDKGNDQLALHPFLFQLVLIWAAMTDLLVFSAIVSSSPSLVAAAGAAADHLVMEFTVDHWVIRRGPLDGMED</sequence>
<feature type="transmembrane region" description="Helical" evidence="1">
    <location>
        <begin position="13"/>
        <end position="34"/>
    </location>
</feature>
<dbReference type="EMBL" id="OIVN01006216">
    <property type="protein sequence ID" value="SPD28005.1"/>
    <property type="molecule type" value="Genomic_DNA"/>
</dbReference>
<dbReference type="AlphaFoldDB" id="A0A2N9IUF3"/>
<name>A0A2N9IUF3_FAGSY</name>
<protein>
    <submittedName>
        <fullName evidence="2">Uncharacterized protein</fullName>
    </submittedName>
</protein>
<proteinExistence type="predicted"/>
<keyword evidence="1" id="KW-0472">Membrane</keyword>
<keyword evidence="1" id="KW-1133">Transmembrane helix</keyword>
<accession>A0A2N9IUF3</accession>
<gene>
    <name evidence="2" type="ORF">FSB_LOCUS55887</name>
</gene>
<reference evidence="2" key="1">
    <citation type="submission" date="2018-02" db="EMBL/GenBank/DDBJ databases">
        <authorList>
            <person name="Cohen D.B."/>
            <person name="Kent A.D."/>
        </authorList>
    </citation>
    <scope>NUCLEOTIDE SEQUENCE</scope>
</reference>
<evidence type="ECO:0000313" key="2">
    <source>
        <dbReference type="EMBL" id="SPD28005.1"/>
    </source>
</evidence>